<dbReference type="AlphaFoldDB" id="D1BUX2"/>
<protein>
    <submittedName>
        <fullName evidence="2">Uncharacterized protein</fullName>
    </submittedName>
</protein>
<dbReference type="EMBL" id="CP001821">
    <property type="protein sequence ID" value="ACZ31211.1"/>
    <property type="molecule type" value="Genomic_DNA"/>
</dbReference>
<dbReference type="Proteomes" id="UP000002255">
    <property type="component" value="Chromosome"/>
</dbReference>
<gene>
    <name evidence="2" type="ordered locus">Xcel_2193</name>
</gene>
<dbReference type="KEGG" id="xce:Xcel_2193"/>
<proteinExistence type="predicted"/>
<accession>D1BUX2</accession>
<dbReference type="STRING" id="446471.Xcel_2193"/>
<name>D1BUX2_XYLCX</name>
<reference evidence="2 3" key="2">
    <citation type="journal article" date="2010" name="Stand. Genomic Sci.">
        <title>Complete genome sequence of Xylanimonas cellulosilytica type strain (XIL07).</title>
        <authorList>
            <person name="Foster B."/>
            <person name="Pukall R."/>
            <person name="Abt B."/>
            <person name="Nolan M."/>
            <person name="Glavina Del Rio T."/>
            <person name="Chen F."/>
            <person name="Lucas S."/>
            <person name="Tice H."/>
            <person name="Pitluck S."/>
            <person name="Cheng J.-F."/>
            <person name="Chertkov O."/>
            <person name="Brettin T."/>
            <person name="Han C."/>
            <person name="Detter J.C."/>
            <person name="Bruce D."/>
            <person name="Goodwin L."/>
            <person name="Ivanova N."/>
            <person name="Mavromatis K."/>
            <person name="Pati A."/>
            <person name="Mikhailova N."/>
            <person name="Chen A."/>
            <person name="Palaniappan K."/>
            <person name="Land M."/>
            <person name="Hauser L."/>
            <person name="Chang Y.-J."/>
            <person name="Jeffries C.D."/>
            <person name="Chain P."/>
            <person name="Rohde M."/>
            <person name="Goeker M."/>
            <person name="Bristow J."/>
            <person name="Eisen J.A."/>
            <person name="Markowitz V."/>
            <person name="Hugenholtz P."/>
            <person name="Kyrpides N.C."/>
            <person name="Klenk H.-P."/>
            <person name="Lapidus A."/>
        </authorList>
    </citation>
    <scope>NUCLEOTIDE SEQUENCE [LARGE SCALE GENOMIC DNA]</scope>
    <source>
        <strain evidence="3">DSM 15894 / CECT 5975 / LMG 20990 / XIL07</strain>
    </source>
</reference>
<reference evidence="3" key="1">
    <citation type="submission" date="2009-11" db="EMBL/GenBank/DDBJ databases">
        <title>The complete chromosome of Xylanimonas cellulosilytica DSM 15894.</title>
        <authorList>
            <consortium name="US DOE Joint Genome Institute (JGI-PGF)"/>
            <person name="Lucas S."/>
            <person name="Copeland A."/>
            <person name="Lapidus A."/>
            <person name="Glavina del Rio T."/>
            <person name="Dalin E."/>
            <person name="Tice H."/>
            <person name="Bruce D."/>
            <person name="Goodwin L."/>
            <person name="Pitluck S."/>
            <person name="Kyrpides N."/>
            <person name="Mavromatis K."/>
            <person name="Ivanova N."/>
            <person name="Mikhailova N."/>
            <person name="Foster B."/>
            <person name="Clum A."/>
            <person name="Brettin T."/>
            <person name="Detter J.C."/>
            <person name="Han C."/>
            <person name="Larimer F."/>
            <person name="Land M."/>
            <person name="Hauser L."/>
            <person name="Markowitz V."/>
            <person name="Cheng J.F."/>
            <person name="Hugenholtz P."/>
            <person name="Woyke T."/>
            <person name="Wu D."/>
            <person name="Gehrich-Schroeter G."/>
            <person name="Schneider S."/>
            <person name="Pukall S.R."/>
            <person name="Klenk H.P."/>
            <person name="Eisen J.A."/>
        </authorList>
    </citation>
    <scope>NUCLEOTIDE SEQUENCE [LARGE SCALE GENOMIC DNA]</scope>
    <source>
        <strain evidence="3">DSM 15894 / CECT 5975 / LMG 20990 / XIL07</strain>
    </source>
</reference>
<keyword evidence="3" id="KW-1185">Reference proteome</keyword>
<sequence>MTNTPRTSAFDSLTFYDLYRADQEQLERRLAQIQIVRELRAERRKLAAERGDAVRSPSPATPSRLRRRLRALVGRSARPTSHTARVA</sequence>
<evidence type="ECO:0000256" key="1">
    <source>
        <dbReference type="SAM" id="MobiDB-lite"/>
    </source>
</evidence>
<organism evidence="2 3">
    <name type="scientific">Xylanimonas cellulosilytica (strain DSM 15894 / JCM 12276 / CECT 5975 / KCTC 9989 / LMG 20990 / NBRC 107835 / XIL07)</name>
    <dbReference type="NCBI Taxonomy" id="446471"/>
    <lineage>
        <taxon>Bacteria</taxon>
        <taxon>Bacillati</taxon>
        <taxon>Actinomycetota</taxon>
        <taxon>Actinomycetes</taxon>
        <taxon>Micrococcales</taxon>
        <taxon>Promicromonosporaceae</taxon>
        <taxon>Xylanimonas</taxon>
    </lineage>
</organism>
<dbReference type="HOGENOM" id="CLU_2482602_0_0_11"/>
<feature type="region of interest" description="Disordered" evidence="1">
    <location>
        <begin position="46"/>
        <end position="66"/>
    </location>
</feature>
<evidence type="ECO:0000313" key="2">
    <source>
        <dbReference type="EMBL" id="ACZ31211.1"/>
    </source>
</evidence>
<evidence type="ECO:0000313" key="3">
    <source>
        <dbReference type="Proteomes" id="UP000002255"/>
    </source>
</evidence>
<dbReference type="RefSeq" id="WP_012878953.1">
    <property type="nucleotide sequence ID" value="NC_013530.1"/>
</dbReference>